<dbReference type="InterPro" id="IPR050547">
    <property type="entry name" value="DEAD_box_RNA_helicases"/>
</dbReference>
<comment type="caution">
    <text evidence="9">The sequence shown here is derived from an EMBL/GenBank/DDBJ whole genome shotgun (WGS) entry which is preliminary data.</text>
</comment>
<dbReference type="GO" id="GO:0016787">
    <property type="term" value="F:hydrolase activity"/>
    <property type="evidence" value="ECO:0007669"/>
    <property type="project" value="UniProtKB-KW"/>
</dbReference>
<dbReference type="Gene3D" id="3.40.50.300">
    <property type="entry name" value="P-loop containing nucleotide triphosphate hydrolases"/>
    <property type="match status" value="2"/>
</dbReference>
<dbReference type="PROSITE" id="PS51192">
    <property type="entry name" value="HELICASE_ATP_BIND_1"/>
    <property type="match status" value="1"/>
</dbReference>
<evidence type="ECO:0000259" key="8">
    <source>
        <dbReference type="PROSITE" id="PS51194"/>
    </source>
</evidence>
<keyword evidence="4" id="KW-0347">Helicase</keyword>
<comment type="catalytic activity">
    <reaction evidence="6">
        <text>ATP + H2O = ADP + phosphate + H(+)</text>
        <dbReference type="Rhea" id="RHEA:13065"/>
        <dbReference type="ChEBI" id="CHEBI:15377"/>
        <dbReference type="ChEBI" id="CHEBI:15378"/>
        <dbReference type="ChEBI" id="CHEBI:30616"/>
        <dbReference type="ChEBI" id="CHEBI:43474"/>
        <dbReference type="ChEBI" id="CHEBI:456216"/>
        <dbReference type="EC" id="3.6.4.13"/>
    </reaction>
</comment>
<evidence type="ECO:0000256" key="3">
    <source>
        <dbReference type="ARBA" id="ARBA00022801"/>
    </source>
</evidence>
<dbReference type="Proteomes" id="UP000604825">
    <property type="component" value="Unassembled WGS sequence"/>
</dbReference>
<evidence type="ECO:0000256" key="4">
    <source>
        <dbReference type="ARBA" id="ARBA00022806"/>
    </source>
</evidence>
<keyword evidence="10" id="KW-1185">Reference proteome</keyword>
<dbReference type="CDD" id="cd18787">
    <property type="entry name" value="SF2_C_DEAD"/>
    <property type="match status" value="1"/>
</dbReference>
<proteinExistence type="predicted"/>
<dbReference type="EC" id="3.6.4.13" evidence="1"/>
<keyword evidence="3" id="KW-0378">Hydrolase</keyword>
<evidence type="ECO:0000256" key="5">
    <source>
        <dbReference type="ARBA" id="ARBA00022840"/>
    </source>
</evidence>
<dbReference type="OrthoDB" id="10256233at2759"/>
<evidence type="ECO:0000256" key="2">
    <source>
        <dbReference type="ARBA" id="ARBA00022741"/>
    </source>
</evidence>
<evidence type="ECO:0000256" key="1">
    <source>
        <dbReference type="ARBA" id="ARBA00012552"/>
    </source>
</evidence>
<feature type="domain" description="Helicase C-terminal" evidence="8">
    <location>
        <begin position="206"/>
        <end position="368"/>
    </location>
</feature>
<evidence type="ECO:0000259" key="7">
    <source>
        <dbReference type="PROSITE" id="PS51192"/>
    </source>
</evidence>
<dbReference type="PANTHER" id="PTHR47963:SF10">
    <property type="entry name" value="ATP-DEPENDENT RNA HELICASE DDX6_DHH1"/>
    <property type="match status" value="1"/>
</dbReference>
<evidence type="ECO:0000313" key="9">
    <source>
        <dbReference type="EMBL" id="CAD6234506.1"/>
    </source>
</evidence>
<dbReference type="Pfam" id="PF00271">
    <property type="entry name" value="Helicase_C"/>
    <property type="match status" value="1"/>
</dbReference>
<dbReference type="PANTHER" id="PTHR47963">
    <property type="entry name" value="DEAD-BOX ATP-DEPENDENT RNA HELICASE 47, MITOCHONDRIAL"/>
    <property type="match status" value="1"/>
</dbReference>
<dbReference type="Pfam" id="PF00270">
    <property type="entry name" value="DEAD"/>
    <property type="match status" value="1"/>
</dbReference>
<dbReference type="SUPFAM" id="SSF52540">
    <property type="entry name" value="P-loop containing nucleoside triphosphate hydrolases"/>
    <property type="match status" value="2"/>
</dbReference>
<dbReference type="AlphaFoldDB" id="A0A811P4A8"/>
<dbReference type="SMART" id="SM00490">
    <property type="entry name" value="HELICc"/>
    <property type="match status" value="1"/>
</dbReference>
<dbReference type="InterPro" id="IPR044742">
    <property type="entry name" value="DEAD/DEAH_RhlB"/>
</dbReference>
<name>A0A811P4A8_9POAL</name>
<protein>
    <recommendedName>
        <fullName evidence="1">RNA helicase</fullName>
        <ecNumber evidence="1">3.6.4.13</ecNumber>
    </recommendedName>
</protein>
<dbReference type="CDD" id="cd00268">
    <property type="entry name" value="DEADc"/>
    <property type="match status" value="1"/>
</dbReference>
<dbReference type="PROSITE" id="PS51194">
    <property type="entry name" value="HELICASE_CTER"/>
    <property type="match status" value="1"/>
</dbReference>
<dbReference type="InterPro" id="IPR014001">
    <property type="entry name" value="Helicase_ATP-bd"/>
</dbReference>
<dbReference type="GO" id="GO:0005524">
    <property type="term" value="F:ATP binding"/>
    <property type="evidence" value="ECO:0007669"/>
    <property type="project" value="UniProtKB-KW"/>
</dbReference>
<dbReference type="InterPro" id="IPR001650">
    <property type="entry name" value="Helicase_C-like"/>
</dbReference>
<dbReference type="GO" id="GO:0003724">
    <property type="term" value="F:RNA helicase activity"/>
    <property type="evidence" value="ECO:0007669"/>
    <property type="project" value="UniProtKB-EC"/>
</dbReference>
<keyword evidence="2" id="KW-0547">Nucleotide-binding</keyword>
<feature type="domain" description="Helicase ATP-binding" evidence="7">
    <location>
        <begin position="78"/>
        <end position="212"/>
    </location>
</feature>
<sequence length="369" mass="40677">MAVAAAFPSGSLLPNTPGTHLAPFTLRFPFRLRPRCAALVAAAATLREVCAGRVPDHVLQRAEEVGYVVPTEVQEQSLPLLLSGQDCVLHAQTGSGKTLAYLMSVFSAIDFSRSSVQALVVVPTRELGMQVTKVARLLAAKACTVMAMALLDGGMLKRQKSWVKAEPPAIIVATMASLCQMVERRAFSLQSMRVLVIDEICTKKERLHVLLSLLERDAPKYGIIFVAEQSERSKKAGNPPSTTVVAEFLRNEYKGSLDVLLLEEDMNFNARAASFSEVKGRGFLLVSTDIASRGFDLPQTSHIYNFDLPKTATDYLHRAGRTGREPFSRLECGVTTLITEDEHSVLQRFQNELKFHCEELPLESMFTFS</sequence>
<organism evidence="9 10">
    <name type="scientific">Miscanthus lutarioriparius</name>
    <dbReference type="NCBI Taxonomy" id="422564"/>
    <lineage>
        <taxon>Eukaryota</taxon>
        <taxon>Viridiplantae</taxon>
        <taxon>Streptophyta</taxon>
        <taxon>Embryophyta</taxon>
        <taxon>Tracheophyta</taxon>
        <taxon>Spermatophyta</taxon>
        <taxon>Magnoliopsida</taxon>
        <taxon>Liliopsida</taxon>
        <taxon>Poales</taxon>
        <taxon>Poaceae</taxon>
        <taxon>PACMAD clade</taxon>
        <taxon>Panicoideae</taxon>
        <taxon>Andropogonodae</taxon>
        <taxon>Andropogoneae</taxon>
        <taxon>Saccharinae</taxon>
        <taxon>Miscanthus</taxon>
    </lineage>
</organism>
<accession>A0A811P4A8</accession>
<dbReference type="SMART" id="SM00487">
    <property type="entry name" value="DEXDc"/>
    <property type="match status" value="1"/>
</dbReference>
<dbReference type="InterPro" id="IPR027417">
    <property type="entry name" value="P-loop_NTPase"/>
</dbReference>
<dbReference type="EMBL" id="CAJGYO010000006">
    <property type="protein sequence ID" value="CAD6234506.1"/>
    <property type="molecule type" value="Genomic_DNA"/>
</dbReference>
<dbReference type="GO" id="GO:0003723">
    <property type="term" value="F:RNA binding"/>
    <property type="evidence" value="ECO:0007669"/>
    <property type="project" value="TreeGrafter"/>
</dbReference>
<gene>
    <name evidence="9" type="ORF">NCGR_LOCUS23062</name>
</gene>
<keyword evidence="5" id="KW-0067">ATP-binding</keyword>
<dbReference type="InterPro" id="IPR011545">
    <property type="entry name" value="DEAD/DEAH_box_helicase_dom"/>
</dbReference>
<reference evidence="9" key="1">
    <citation type="submission" date="2020-10" db="EMBL/GenBank/DDBJ databases">
        <authorList>
            <person name="Han B."/>
            <person name="Lu T."/>
            <person name="Zhao Q."/>
            <person name="Huang X."/>
            <person name="Zhao Y."/>
        </authorList>
    </citation>
    <scope>NUCLEOTIDE SEQUENCE</scope>
</reference>
<evidence type="ECO:0000313" key="10">
    <source>
        <dbReference type="Proteomes" id="UP000604825"/>
    </source>
</evidence>
<evidence type="ECO:0000256" key="6">
    <source>
        <dbReference type="ARBA" id="ARBA00047984"/>
    </source>
</evidence>